<dbReference type="PANTHER" id="PTHR35300:SF4">
    <property type="entry name" value="HISTONE ACETYLTRANSFERASE"/>
    <property type="match status" value="1"/>
</dbReference>
<protein>
    <submittedName>
        <fullName evidence="2">Uncharacterized protein</fullName>
    </submittedName>
</protein>
<sequence length="294" mass="32767">MPRPGPRPYQCVRRAWHSERHQPIRGSLIQEIFRIANEIHSAATKKNKQWQEKLPIVVLKAEEIMYSKANSEAEYMDPRTLWSRVNDAINVIIRRDETTETGDFLQPCIEAALNLGCIARRASRSQRNSNPSSYLSASPSDSAAALPTYLMDANNGNPNMGTLLSSKYSSILTVGENSENLEKELSCITTRFSLLSNKFCPVLGSNFLTSAASFPSESHHPVFPLYYGIYPQIPEKQLEAECDLSLRLGPLSAPCTSFQSKQPQYAEDVGLNGSRKLARSNEADKGFPMLLLPN</sequence>
<name>A0AAD3RX79_NEPGR</name>
<dbReference type="InterPro" id="IPR036529">
    <property type="entry name" value="KIX_dom_sf"/>
</dbReference>
<reference evidence="2" key="1">
    <citation type="submission" date="2023-05" db="EMBL/GenBank/DDBJ databases">
        <title>Nepenthes gracilis genome sequencing.</title>
        <authorList>
            <person name="Fukushima K."/>
        </authorList>
    </citation>
    <scope>NUCLEOTIDE SEQUENCE</scope>
    <source>
        <strain evidence="2">SING2019-196</strain>
    </source>
</reference>
<evidence type="ECO:0000313" key="2">
    <source>
        <dbReference type="EMBL" id="GMG98999.1"/>
    </source>
</evidence>
<gene>
    <name evidence="2" type="ORF">Nepgr_000839</name>
</gene>
<proteinExistence type="predicted"/>
<keyword evidence="3" id="KW-1185">Reference proteome</keyword>
<dbReference type="GO" id="GO:0006355">
    <property type="term" value="P:regulation of DNA-templated transcription"/>
    <property type="evidence" value="ECO:0007669"/>
    <property type="project" value="InterPro"/>
</dbReference>
<dbReference type="Proteomes" id="UP001279734">
    <property type="component" value="Unassembled WGS sequence"/>
</dbReference>
<evidence type="ECO:0000256" key="1">
    <source>
        <dbReference type="ARBA" id="ARBA00023242"/>
    </source>
</evidence>
<evidence type="ECO:0000313" key="3">
    <source>
        <dbReference type="Proteomes" id="UP001279734"/>
    </source>
</evidence>
<organism evidence="2 3">
    <name type="scientific">Nepenthes gracilis</name>
    <name type="common">Slender pitcher plant</name>
    <dbReference type="NCBI Taxonomy" id="150966"/>
    <lineage>
        <taxon>Eukaryota</taxon>
        <taxon>Viridiplantae</taxon>
        <taxon>Streptophyta</taxon>
        <taxon>Embryophyta</taxon>
        <taxon>Tracheophyta</taxon>
        <taxon>Spermatophyta</taxon>
        <taxon>Magnoliopsida</taxon>
        <taxon>eudicotyledons</taxon>
        <taxon>Gunneridae</taxon>
        <taxon>Pentapetalae</taxon>
        <taxon>Caryophyllales</taxon>
        <taxon>Nepenthaceae</taxon>
        <taxon>Nepenthes</taxon>
    </lineage>
</organism>
<dbReference type="GO" id="GO:0003712">
    <property type="term" value="F:transcription coregulator activity"/>
    <property type="evidence" value="ECO:0007669"/>
    <property type="project" value="InterPro"/>
</dbReference>
<keyword evidence="1" id="KW-0539">Nucleus</keyword>
<comment type="caution">
    <text evidence="2">The sequence shown here is derived from an EMBL/GenBank/DDBJ whole genome shotgun (WGS) entry which is preliminary data.</text>
</comment>
<dbReference type="EMBL" id="BSYO01000001">
    <property type="protein sequence ID" value="GMG98999.1"/>
    <property type="molecule type" value="Genomic_DNA"/>
</dbReference>
<dbReference type="Gene3D" id="1.10.246.20">
    <property type="entry name" value="Coactivator CBP, KIX domain"/>
    <property type="match status" value="1"/>
</dbReference>
<dbReference type="AlphaFoldDB" id="A0AAD3RX79"/>
<dbReference type="PANTHER" id="PTHR35300">
    <property type="entry name" value="COACTIVATOR CBP, KIX DOMAIN-CONTAINING PROTEIN-RELATED"/>
    <property type="match status" value="1"/>
</dbReference>
<accession>A0AAD3RX79</accession>